<reference evidence="3 4" key="1">
    <citation type="submission" date="2020-08" db="EMBL/GenBank/DDBJ databases">
        <title>Genemic of Streptomyces polyaspartic.</title>
        <authorList>
            <person name="Liu W."/>
        </authorList>
    </citation>
    <scope>NUCLEOTIDE SEQUENCE [LARGE SCALE GENOMIC DNA]</scope>
    <source>
        <strain evidence="3 4">TRM66268-LWL</strain>
    </source>
</reference>
<organism evidence="3 4">
    <name type="scientific">Streptomyces polyasparticus</name>
    <dbReference type="NCBI Taxonomy" id="2767826"/>
    <lineage>
        <taxon>Bacteria</taxon>
        <taxon>Bacillati</taxon>
        <taxon>Actinomycetota</taxon>
        <taxon>Actinomycetes</taxon>
        <taxon>Kitasatosporales</taxon>
        <taxon>Streptomycetaceae</taxon>
        <taxon>Streptomyces</taxon>
    </lineage>
</organism>
<dbReference type="PANTHER" id="PTHR35526">
    <property type="entry name" value="ANTI-SIGMA-F FACTOR RSBW-RELATED"/>
    <property type="match status" value="1"/>
</dbReference>
<sequence length="143" mass="15626">MPVPPQAPATVLADIEWRLPRHARSAGRARTLLREQAGSWHLPDALSETAELLLSELATNAYRHAKVPGREICVRATLTTDRLRISVTDASSTPPVLRNPATDEECGRGLALLSVLSDAWGAELRACGIGKTVWFELNREPQP</sequence>
<keyword evidence="1" id="KW-0808">Transferase</keyword>
<evidence type="ECO:0000313" key="4">
    <source>
        <dbReference type="Proteomes" id="UP000642284"/>
    </source>
</evidence>
<name>A0ABR7SRE4_9ACTN</name>
<dbReference type="PANTHER" id="PTHR35526:SF3">
    <property type="entry name" value="ANTI-SIGMA-F FACTOR RSBW"/>
    <property type="match status" value="1"/>
</dbReference>
<accession>A0ABR7SRE4</accession>
<feature type="domain" description="Histidine kinase/HSP90-like ATPase" evidence="2">
    <location>
        <begin position="23"/>
        <end position="133"/>
    </location>
</feature>
<dbReference type="RefSeq" id="WP_187817527.1">
    <property type="nucleotide sequence ID" value="NZ_JACTVJ010000017.1"/>
</dbReference>
<protein>
    <submittedName>
        <fullName evidence="3">ATP-binding protein</fullName>
    </submittedName>
</protein>
<dbReference type="Proteomes" id="UP000642284">
    <property type="component" value="Unassembled WGS sequence"/>
</dbReference>
<keyword evidence="1" id="KW-0723">Serine/threonine-protein kinase</keyword>
<dbReference type="InterPro" id="IPR036890">
    <property type="entry name" value="HATPase_C_sf"/>
</dbReference>
<dbReference type="EMBL" id="JACTVJ010000017">
    <property type="protein sequence ID" value="MBC9717101.1"/>
    <property type="molecule type" value="Genomic_DNA"/>
</dbReference>
<keyword evidence="1" id="KW-0418">Kinase</keyword>
<comment type="caution">
    <text evidence="3">The sequence shown here is derived from an EMBL/GenBank/DDBJ whole genome shotgun (WGS) entry which is preliminary data.</text>
</comment>
<dbReference type="InterPro" id="IPR050267">
    <property type="entry name" value="Anti-sigma-factor_SerPK"/>
</dbReference>
<keyword evidence="3" id="KW-0547">Nucleotide-binding</keyword>
<dbReference type="SUPFAM" id="SSF55874">
    <property type="entry name" value="ATPase domain of HSP90 chaperone/DNA topoisomerase II/histidine kinase"/>
    <property type="match status" value="1"/>
</dbReference>
<keyword evidence="4" id="KW-1185">Reference proteome</keyword>
<evidence type="ECO:0000259" key="2">
    <source>
        <dbReference type="Pfam" id="PF13581"/>
    </source>
</evidence>
<dbReference type="Pfam" id="PF13581">
    <property type="entry name" value="HATPase_c_2"/>
    <property type="match status" value="1"/>
</dbReference>
<keyword evidence="3" id="KW-0067">ATP-binding</keyword>
<dbReference type="CDD" id="cd16936">
    <property type="entry name" value="HATPase_RsbW-like"/>
    <property type="match status" value="1"/>
</dbReference>
<evidence type="ECO:0000256" key="1">
    <source>
        <dbReference type="ARBA" id="ARBA00022527"/>
    </source>
</evidence>
<gene>
    <name evidence="3" type="ORF">H9Y04_31675</name>
</gene>
<dbReference type="InterPro" id="IPR003594">
    <property type="entry name" value="HATPase_dom"/>
</dbReference>
<proteinExistence type="predicted"/>
<dbReference type="GO" id="GO:0005524">
    <property type="term" value="F:ATP binding"/>
    <property type="evidence" value="ECO:0007669"/>
    <property type="project" value="UniProtKB-KW"/>
</dbReference>
<evidence type="ECO:0000313" key="3">
    <source>
        <dbReference type="EMBL" id="MBC9717101.1"/>
    </source>
</evidence>
<dbReference type="Gene3D" id="3.30.565.10">
    <property type="entry name" value="Histidine kinase-like ATPase, C-terminal domain"/>
    <property type="match status" value="1"/>
</dbReference>